<dbReference type="FunFam" id="1.10.510.10:FF:001023">
    <property type="entry name" value="Os07g0541700 protein"/>
    <property type="match status" value="1"/>
</dbReference>
<dbReference type="PROSITE" id="PS50011">
    <property type="entry name" value="PROTEIN_KINASE_DOM"/>
    <property type="match status" value="1"/>
</dbReference>
<gene>
    <name evidence="11" type="ORF">EUGRSUZ_K01601</name>
</gene>
<dbReference type="PANTHER" id="PTHR47989:SF37">
    <property type="entry name" value="INACTIVE PROTEIN KINASE SELMODRAFT_444075"/>
    <property type="match status" value="1"/>
</dbReference>
<dbReference type="InterPro" id="IPR001245">
    <property type="entry name" value="Ser-Thr/Tyr_kinase_cat_dom"/>
</dbReference>
<evidence type="ECO:0000256" key="8">
    <source>
        <dbReference type="ARBA" id="ARBA00048679"/>
    </source>
</evidence>
<feature type="region of interest" description="Disordered" evidence="9">
    <location>
        <begin position="207"/>
        <end position="236"/>
    </location>
</feature>
<keyword evidence="4" id="KW-0547">Nucleotide-binding</keyword>
<reference evidence="11" key="1">
    <citation type="submission" date="2013-07" db="EMBL/GenBank/DDBJ databases">
        <title>The genome of Eucalyptus grandis.</title>
        <authorList>
            <person name="Schmutz J."/>
            <person name="Hayes R."/>
            <person name="Myburg A."/>
            <person name="Tuskan G."/>
            <person name="Grattapaglia D."/>
            <person name="Rokhsar D.S."/>
        </authorList>
    </citation>
    <scope>NUCLEOTIDE SEQUENCE</scope>
    <source>
        <tissue evidence="11">Leaf extractions</tissue>
    </source>
</reference>
<dbReference type="Gene3D" id="1.10.510.10">
    <property type="entry name" value="Transferase(Phosphotransferase) domain 1"/>
    <property type="match status" value="1"/>
</dbReference>
<evidence type="ECO:0000256" key="9">
    <source>
        <dbReference type="SAM" id="MobiDB-lite"/>
    </source>
</evidence>
<dbReference type="GO" id="GO:0004674">
    <property type="term" value="F:protein serine/threonine kinase activity"/>
    <property type="evidence" value="ECO:0007669"/>
    <property type="project" value="UniProtKB-KW"/>
</dbReference>
<comment type="catalytic activity">
    <reaction evidence="8">
        <text>L-seryl-[protein] + ATP = O-phospho-L-seryl-[protein] + ADP + H(+)</text>
        <dbReference type="Rhea" id="RHEA:17989"/>
        <dbReference type="Rhea" id="RHEA-COMP:9863"/>
        <dbReference type="Rhea" id="RHEA-COMP:11604"/>
        <dbReference type="ChEBI" id="CHEBI:15378"/>
        <dbReference type="ChEBI" id="CHEBI:29999"/>
        <dbReference type="ChEBI" id="CHEBI:30616"/>
        <dbReference type="ChEBI" id="CHEBI:83421"/>
        <dbReference type="ChEBI" id="CHEBI:456216"/>
        <dbReference type="EC" id="2.7.11.1"/>
    </reaction>
</comment>
<dbReference type="EC" id="2.7.11.1" evidence="1"/>
<keyword evidence="2" id="KW-0723">Serine/threonine-protein kinase</keyword>
<dbReference type="InterPro" id="IPR000719">
    <property type="entry name" value="Prot_kinase_dom"/>
</dbReference>
<accession>A0A059A239</accession>
<comment type="catalytic activity">
    <reaction evidence="7">
        <text>L-threonyl-[protein] + ATP = O-phospho-L-threonyl-[protein] + ADP + H(+)</text>
        <dbReference type="Rhea" id="RHEA:46608"/>
        <dbReference type="Rhea" id="RHEA-COMP:11060"/>
        <dbReference type="Rhea" id="RHEA-COMP:11605"/>
        <dbReference type="ChEBI" id="CHEBI:15378"/>
        <dbReference type="ChEBI" id="CHEBI:30013"/>
        <dbReference type="ChEBI" id="CHEBI:30616"/>
        <dbReference type="ChEBI" id="CHEBI:61977"/>
        <dbReference type="ChEBI" id="CHEBI:456216"/>
        <dbReference type="EC" id="2.7.11.1"/>
    </reaction>
</comment>
<evidence type="ECO:0000313" key="11">
    <source>
        <dbReference type="EMBL" id="KCW47858.1"/>
    </source>
</evidence>
<feature type="domain" description="Protein kinase" evidence="10">
    <location>
        <begin position="1"/>
        <end position="206"/>
    </location>
</feature>
<evidence type="ECO:0000256" key="2">
    <source>
        <dbReference type="ARBA" id="ARBA00022527"/>
    </source>
</evidence>
<sequence>MVNRSLDFLLTQKAVRQLDWPIRMRIASGVARGMAHMHDQCHPSIIHRDVSCSNILLNAEFEPVLGDFGLARIMHERDVVVGNAEGSIGLGSVSAAEVGYGAPEYMATGKCTLKADVYLYGNMLLELISGRPFFNFGRRRNDWISRCMNENKLERVVDPNLQGNYPAEEAKRLVRLAFLCADGDPSVRPKMSEVVMMLENRLHELDPSNRSSWSRSEGDSTPYYSFPPSPSLEMAL</sequence>
<evidence type="ECO:0000256" key="6">
    <source>
        <dbReference type="ARBA" id="ARBA00022840"/>
    </source>
</evidence>
<dbReference type="Pfam" id="PF07714">
    <property type="entry name" value="PK_Tyr_Ser-Thr"/>
    <property type="match status" value="1"/>
</dbReference>
<keyword evidence="3" id="KW-0808">Transferase</keyword>
<proteinExistence type="predicted"/>
<dbReference type="InterPro" id="IPR008266">
    <property type="entry name" value="Tyr_kinase_AS"/>
</dbReference>
<evidence type="ECO:0000256" key="7">
    <source>
        <dbReference type="ARBA" id="ARBA00047899"/>
    </source>
</evidence>
<keyword evidence="6" id="KW-0067">ATP-binding</keyword>
<keyword evidence="5" id="KW-0418">Kinase</keyword>
<dbReference type="SUPFAM" id="SSF56112">
    <property type="entry name" value="Protein kinase-like (PK-like)"/>
    <property type="match status" value="1"/>
</dbReference>
<evidence type="ECO:0000259" key="10">
    <source>
        <dbReference type="PROSITE" id="PS50011"/>
    </source>
</evidence>
<dbReference type="PANTHER" id="PTHR47989">
    <property type="entry name" value="OS01G0750732 PROTEIN"/>
    <property type="match status" value="1"/>
</dbReference>
<protein>
    <recommendedName>
        <fullName evidence="1">non-specific serine/threonine protein kinase</fullName>
        <ecNumber evidence="1">2.7.11.1</ecNumber>
    </recommendedName>
</protein>
<evidence type="ECO:0000256" key="4">
    <source>
        <dbReference type="ARBA" id="ARBA00022741"/>
    </source>
</evidence>
<dbReference type="AlphaFoldDB" id="A0A059A239"/>
<evidence type="ECO:0000256" key="1">
    <source>
        <dbReference type="ARBA" id="ARBA00012513"/>
    </source>
</evidence>
<dbReference type="Gramene" id="KCW47858">
    <property type="protein sequence ID" value="KCW47858"/>
    <property type="gene ID" value="EUGRSUZ_K01601"/>
</dbReference>
<dbReference type="GO" id="GO:0005524">
    <property type="term" value="F:ATP binding"/>
    <property type="evidence" value="ECO:0007669"/>
    <property type="project" value="UniProtKB-KW"/>
</dbReference>
<dbReference type="PIRSF" id="PIRSF000654">
    <property type="entry name" value="Integrin-linked_kinase"/>
    <property type="match status" value="1"/>
</dbReference>
<evidence type="ECO:0000256" key="5">
    <source>
        <dbReference type="ARBA" id="ARBA00022777"/>
    </source>
</evidence>
<dbReference type="EMBL" id="KK198763">
    <property type="protein sequence ID" value="KCW47858.1"/>
    <property type="molecule type" value="Genomic_DNA"/>
</dbReference>
<dbReference type="PROSITE" id="PS00109">
    <property type="entry name" value="PROTEIN_KINASE_TYR"/>
    <property type="match status" value="1"/>
</dbReference>
<evidence type="ECO:0000256" key="3">
    <source>
        <dbReference type="ARBA" id="ARBA00022679"/>
    </source>
</evidence>
<organism evidence="11">
    <name type="scientific">Eucalyptus grandis</name>
    <name type="common">Flooded gum</name>
    <dbReference type="NCBI Taxonomy" id="71139"/>
    <lineage>
        <taxon>Eukaryota</taxon>
        <taxon>Viridiplantae</taxon>
        <taxon>Streptophyta</taxon>
        <taxon>Embryophyta</taxon>
        <taxon>Tracheophyta</taxon>
        <taxon>Spermatophyta</taxon>
        <taxon>Magnoliopsida</taxon>
        <taxon>eudicotyledons</taxon>
        <taxon>Gunneridae</taxon>
        <taxon>Pentapetalae</taxon>
        <taxon>rosids</taxon>
        <taxon>malvids</taxon>
        <taxon>Myrtales</taxon>
        <taxon>Myrtaceae</taxon>
        <taxon>Myrtoideae</taxon>
        <taxon>Eucalypteae</taxon>
        <taxon>Eucalyptus</taxon>
    </lineage>
</organism>
<dbReference type="InterPro" id="IPR011009">
    <property type="entry name" value="Kinase-like_dom_sf"/>
</dbReference>
<name>A0A059A239_EUCGR</name>